<feature type="region of interest" description="Disordered" evidence="1">
    <location>
        <begin position="34"/>
        <end position="69"/>
    </location>
</feature>
<gene>
    <name evidence="4" type="ORF">BN1204_004230</name>
</gene>
<name>A0A0F7U807_NEOCL</name>
<dbReference type="Pfam" id="PF14531">
    <property type="entry name" value="Kinase-like"/>
    <property type="match status" value="1"/>
</dbReference>
<feature type="region of interest" description="Disordered" evidence="1">
    <location>
        <begin position="109"/>
        <end position="147"/>
    </location>
</feature>
<reference evidence="4" key="1">
    <citation type="journal article" date="2015" name="PLoS ONE">
        <title>Comprehensive Evaluation of Toxoplasma gondii VEG and Neospora caninum LIV Genomes with Tachyzoite Stage Transcriptome and Proteome Defines Novel Transcript Features.</title>
        <authorList>
            <person name="Ramaprasad A."/>
            <person name="Mourier T."/>
            <person name="Naeem R."/>
            <person name="Malas T.B."/>
            <person name="Moussa E."/>
            <person name="Panigrahi A."/>
            <person name="Vermont S.J."/>
            <person name="Otto T.D."/>
            <person name="Wastling J."/>
            <person name="Pain A."/>
        </authorList>
    </citation>
    <scope>NUCLEOTIDE SEQUENCE</scope>
    <source>
        <strain evidence="4">Liverpool</strain>
    </source>
</reference>
<dbReference type="PROSITE" id="PS50011">
    <property type="entry name" value="PROTEIN_KINASE_DOM"/>
    <property type="match status" value="1"/>
</dbReference>
<dbReference type="Gene3D" id="3.30.200.20">
    <property type="entry name" value="Phosphorylase Kinase, domain 1"/>
    <property type="match status" value="1"/>
</dbReference>
<keyword evidence="4" id="KW-0808">Transferase</keyword>
<accession>A0A0F7U807</accession>
<dbReference type="PANTHER" id="PTHR44329">
    <property type="entry name" value="SERINE/THREONINE-PROTEIN KINASE TNNI3K-RELATED"/>
    <property type="match status" value="1"/>
</dbReference>
<sequence>MRTHVALLLAAAGSVSLGFVPQATLGAPVQVPLAPDMPEDAPGTGAPAPYAEVPLSTGDGNDEAVPAEAPVAQDQLPQPAVQQAPGRRMLGWLNPSRWWSPFRRGARSAVSEPEQAVGGPGVVGGTTSPSEEQVMGQPEGLRSEEPRRRGFGTRMRNWATTVTRPVGSRGRRFVNRVRGLFGRARRYVGRGWRRLRRGFATAADRVRGRVLPRAHFEFRDEEAVGQSALASLATTVPVETPDADALETARDALVQAGATLKFVSTTTAEEVVVNVKEPLGTGEYTAVFRGQVSGTDSDVALKFYLGQSAEARTVAKTEANILSAVSMKDAAEAMMRLRLVAPIDKLVYRPGGETDDPSARAQVLLMPKASSSLKDIIAFLRTSETLGPRTTNLVRLAATVQMVQLVAALHSRRVIHGNLQPKHILLFSHGLFYLSGLGRARRHGESFRTTRVSRYAAPEAVEHPSTPYTYSRDSYPLGLMIYELWCGRLPFDLEVSTFDGLDESGRAALADNRRSASRQLSFEACSEDIPAAVQLLIRNLLGHRRWSRLVPQAALRDASFREIVQLLRNADQVLEETGL</sequence>
<dbReference type="InterPro" id="IPR000719">
    <property type="entry name" value="Prot_kinase_dom"/>
</dbReference>
<feature type="chain" id="PRO_5002523297" evidence="2">
    <location>
        <begin position="19"/>
        <end position="579"/>
    </location>
</feature>
<dbReference type="AlphaFoldDB" id="A0A0F7U807"/>
<dbReference type="EMBL" id="LN714475">
    <property type="protein sequence ID" value="CEL64527.1"/>
    <property type="molecule type" value="Genomic_DNA"/>
</dbReference>
<feature type="signal peptide" evidence="2">
    <location>
        <begin position="1"/>
        <end position="18"/>
    </location>
</feature>
<keyword evidence="2" id="KW-0732">Signal</keyword>
<dbReference type="InterPro" id="IPR011009">
    <property type="entry name" value="Kinase-like_dom_sf"/>
</dbReference>
<dbReference type="SMART" id="SM00220">
    <property type="entry name" value="S_TKc"/>
    <property type="match status" value="1"/>
</dbReference>
<proteinExistence type="predicted"/>
<evidence type="ECO:0000256" key="1">
    <source>
        <dbReference type="SAM" id="MobiDB-lite"/>
    </source>
</evidence>
<keyword evidence="4" id="KW-0418">Kinase</keyword>
<dbReference type="GO" id="GO:0005524">
    <property type="term" value="F:ATP binding"/>
    <property type="evidence" value="ECO:0007669"/>
    <property type="project" value="InterPro"/>
</dbReference>
<dbReference type="InterPro" id="IPR027916">
    <property type="entry name" value="Kinase-like_dom_ROP"/>
</dbReference>
<evidence type="ECO:0000259" key="3">
    <source>
        <dbReference type="PROSITE" id="PS50011"/>
    </source>
</evidence>
<evidence type="ECO:0000313" key="4">
    <source>
        <dbReference type="EMBL" id="CEL64527.1"/>
    </source>
</evidence>
<dbReference type="GO" id="GO:0004674">
    <property type="term" value="F:protein serine/threonine kinase activity"/>
    <property type="evidence" value="ECO:0007669"/>
    <property type="project" value="TreeGrafter"/>
</dbReference>
<feature type="domain" description="Protein kinase" evidence="3">
    <location>
        <begin position="273"/>
        <end position="560"/>
    </location>
</feature>
<dbReference type="SUPFAM" id="SSF56112">
    <property type="entry name" value="Protein kinase-like (PK-like)"/>
    <property type="match status" value="1"/>
</dbReference>
<dbReference type="Gene3D" id="1.10.510.10">
    <property type="entry name" value="Transferase(Phosphotransferase) domain 1"/>
    <property type="match status" value="1"/>
</dbReference>
<protein>
    <submittedName>
        <fullName evidence="4">cAMP-dependent protein kinase</fullName>
    </submittedName>
</protein>
<evidence type="ECO:0000256" key="2">
    <source>
        <dbReference type="SAM" id="SignalP"/>
    </source>
</evidence>
<dbReference type="InterPro" id="IPR051681">
    <property type="entry name" value="Ser/Thr_Kinases-Pseudokinases"/>
</dbReference>
<organism evidence="4">
    <name type="scientific">Neospora caninum (strain Liverpool)</name>
    <dbReference type="NCBI Taxonomy" id="572307"/>
    <lineage>
        <taxon>Eukaryota</taxon>
        <taxon>Sar</taxon>
        <taxon>Alveolata</taxon>
        <taxon>Apicomplexa</taxon>
        <taxon>Conoidasida</taxon>
        <taxon>Coccidia</taxon>
        <taxon>Eucoccidiorida</taxon>
        <taxon>Eimeriorina</taxon>
        <taxon>Sarcocystidae</taxon>
        <taxon>Neospora</taxon>
    </lineage>
</organism>